<dbReference type="AlphaFoldDB" id="Q31JS8"/>
<dbReference type="BioCyc" id="SYNEL:SYNPCC7942_B2660-MONOMER"/>
<dbReference type="Proteomes" id="UP000889800">
    <property type="component" value="Plasmid pANL"/>
</dbReference>
<evidence type="ECO:0000313" key="2">
    <source>
        <dbReference type="Proteomes" id="UP000889800"/>
    </source>
</evidence>
<reference evidence="1 2" key="1">
    <citation type="submission" date="2005-08" db="EMBL/GenBank/DDBJ databases">
        <title>Complete sequence of plasmid 1 of Synechococcus elongatus PCC 7942.</title>
        <authorList>
            <consortium name="US DOE Joint Genome Institute"/>
            <person name="Copeland A."/>
            <person name="Lucas S."/>
            <person name="Lapidus A."/>
            <person name="Barry K."/>
            <person name="Detter J.C."/>
            <person name="Glavina T."/>
            <person name="Hammon N."/>
            <person name="Israni S."/>
            <person name="Pitluck S."/>
            <person name="Schmutz J."/>
            <person name="Larimer F."/>
            <person name="Land M."/>
            <person name="Kyrpides N."/>
            <person name="Lykidis A."/>
            <person name="Richardson P."/>
        </authorList>
    </citation>
    <scope>NUCLEOTIDE SEQUENCE [LARGE SCALE GENOMIC DNA]</scope>
    <source>
        <strain evidence="2">ATCC 33912 / PCC 7942 / FACHB-805</strain>
        <plasmid evidence="2">pANL</plasmid>
    </source>
</reference>
<evidence type="ECO:0000313" key="1">
    <source>
        <dbReference type="EMBL" id="ABB58689.1"/>
    </source>
</evidence>
<name>Q31JS8_SYNE7</name>
<geneLocation type="plasmid" evidence="2">
    <name>pANL</name>
</geneLocation>
<proteinExistence type="predicted"/>
<organism evidence="1 2">
    <name type="scientific">Synechococcus elongatus (strain ATCC 33912 / PCC 7942 / FACHB-805)</name>
    <name type="common">Anacystis nidulans R2</name>
    <dbReference type="NCBI Taxonomy" id="1140"/>
    <lineage>
        <taxon>Bacteria</taxon>
        <taxon>Bacillati</taxon>
        <taxon>Cyanobacteriota</taxon>
        <taxon>Cyanophyceae</taxon>
        <taxon>Synechococcales</taxon>
        <taxon>Synechococcaceae</taxon>
        <taxon>Synechococcus</taxon>
    </lineage>
</organism>
<keyword evidence="1" id="KW-0614">Plasmid</keyword>
<protein>
    <submittedName>
        <fullName evidence="1">Uncharacterized protein</fullName>
    </submittedName>
</protein>
<gene>
    <name evidence="1" type="ordered locus">Synpcc7942_B2660</name>
</gene>
<dbReference type="EMBL" id="CP000101">
    <property type="protein sequence ID" value="ABB58689.1"/>
    <property type="molecule type" value="Genomic_DNA"/>
</dbReference>
<accession>Q31JS8</accession>
<dbReference type="KEGG" id="syf:Synpcc7942_B2660"/>
<dbReference type="PaxDb" id="1140-Synpcc7942_B2660"/>
<keyword evidence="2" id="KW-1185">Reference proteome</keyword>
<sequence>MTMGCFPSASRFLSPLDGLRNYRKLSPGVLQILYLVTAVKYPKAIQYSPIQFLRCDVTDREFLKEVQQFFPRACLRSIKRHLYAAYCRDREVYVSYNFETQRWLVQTAYDYIFEADLTTAVAQMSTDSCDY</sequence>
<dbReference type="HOGENOM" id="CLU_1926518_0_0_3"/>